<feature type="region of interest" description="Disordered" evidence="1">
    <location>
        <begin position="125"/>
        <end position="149"/>
    </location>
</feature>
<protein>
    <submittedName>
        <fullName evidence="2">Uncharacterized protein</fullName>
    </submittedName>
</protein>
<evidence type="ECO:0000256" key="1">
    <source>
        <dbReference type="SAM" id="MobiDB-lite"/>
    </source>
</evidence>
<organism evidence="2 3">
    <name type="scientific">Kwoniella mangroviensis CBS 10435</name>
    <dbReference type="NCBI Taxonomy" id="1331196"/>
    <lineage>
        <taxon>Eukaryota</taxon>
        <taxon>Fungi</taxon>
        <taxon>Dikarya</taxon>
        <taxon>Basidiomycota</taxon>
        <taxon>Agaricomycotina</taxon>
        <taxon>Tremellomycetes</taxon>
        <taxon>Tremellales</taxon>
        <taxon>Cryptococcaceae</taxon>
        <taxon>Kwoniella</taxon>
    </lineage>
</organism>
<proteinExistence type="predicted"/>
<evidence type="ECO:0000313" key="2">
    <source>
        <dbReference type="EMBL" id="OCF58416.1"/>
    </source>
</evidence>
<reference evidence="2 3" key="1">
    <citation type="submission" date="2013-07" db="EMBL/GenBank/DDBJ databases">
        <title>The Genome Sequence of Kwoniella mangroviensis CBS10435.</title>
        <authorList>
            <consortium name="The Broad Institute Genome Sequencing Platform"/>
            <person name="Cuomo C."/>
            <person name="Litvintseva A."/>
            <person name="Chen Y."/>
            <person name="Heitman J."/>
            <person name="Sun S."/>
            <person name="Springer D."/>
            <person name="Dromer F."/>
            <person name="Young S.K."/>
            <person name="Zeng Q."/>
            <person name="Gargeya S."/>
            <person name="Fitzgerald M."/>
            <person name="Abouelleil A."/>
            <person name="Alvarado L."/>
            <person name="Berlin A.M."/>
            <person name="Chapman S.B."/>
            <person name="Dewar J."/>
            <person name="Goldberg J."/>
            <person name="Griggs A."/>
            <person name="Gujja S."/>
            <person name="Hansen M."/>
            <person name="Howarth C."/>
            <person name="Imamovic A."/>
            <person name="Larimer J."/>
            <person name="McCowan C."/>
            <person name="Murphy C."/>
            <person name="Pearson M."/>
            <person name="Priest M."/>
            <person name="Roberts A."/>
            <person name="Saif S."/>
            <person name="Shea T."/>
            <person name="Sykes S."/>
            <person name="Wortman J."/>
            <person name="Nusbaum C."/>
            <person name="Birren B."/>
        </authorList>
    </citation>
    <scope>NUCLEOTIDE SEQUENCE [LARGE SCALE GENOMIC DNA]</scope>
    <source>
        <strain evidence="2 3">CBS 10435</strain>
    </source>
</reference>
<gene>
    <name evidence="2" type="ORF">L486_04449</name>
</gene>
<name>A0A1B9ISA9_9TREE</name>
<reference evidence="3" key="2">
    <citation type="submission" date="2013-12" db="EMBL/GenBank/DDBJ databases">
        <title>Evolution of pathogenesis and genome organization in the Tremellales.</title>
        <authorList>
            <person name="Cuomo C."/>
            <person name="Litvintseva A."/>
            <person name="Heitman J."/>
            <person name="Chen Y."/>
            <person name="Sun S."/>
            <person name="Springer D."/>
            <person name="Dromer F."/>
            <person name="Young S."/>
            <person name="Zeng Q."/>
            <person name="Chapman S."/>
            <person name="Gujja S."/>
            <person name="Saif S."/>
            <person name="Birren B."/>
        </authorList>
    </citation>
    <scope>NUCLEOTIDE SEQUENCE [LARGE SCALE GENOMIC DNA]</scope>
    <source>
        <strain evidence="3">CBS 10435</strain>
    </source>
</reference>
<dbReference type="AlphaFoldDB" id="A0A1B9ISA9"/>
<dbReference type="EMBL" id="KI669462">
    <property type="protein sequence ID" value="OCF58416.1"/>
    <property type="molecule type" value="Genomic_DNA"/>
</dbReference>
<evidence type="ECO:0000313" key="3">
    <source>
        <dbReference type="Proteomes" id="UP000092583"/>
    </source>
</evidence>
<sequence length="182" mass="20460">MPSTEQDQSANTSFDVSQFRQSALEAWKTLREAEKEVPGSVLASSMHLLRYYATSTRDWKSDTYYDKLLEASTALGGARVPFTKTRRDKLIEMKRENFGQAFESTYLPVLNPLMMVAEDALQTADEEAGLSQEGANVVEEQSEHRPRTSKEAFTDFIVSLDDATLSRVACEAYQKYIPPGDL</sequence>
<dbReference type="Proteomes" id="UP000092583">
    <property type="component" value="Unassembled WGS sequence"/>
</dbReference>
<keyword evidence="3" id="KW-1185">Reference proteome</keyword>
<accession>A0A1B9ISA9</accession>